<dbReference type="InterPro" id="IPR025398">
    <property type="entry name" value="DUF4371"/>
</dbReference>
<evidence type="ECO:0000256" key="1">
    <source>
        <dbReference type="SAM" id="MobiDB-lite"/>
    </source>
</evidence>
<evidence type="ECO:0000313" key="4">
    <source>
        <dbReference type="Proteomes" id="UP001152795"/>
    </source>
</evidence>
<evidence type="ECO:0000313" key="3">
    <source>
        <dbReference type="EMBL" id="CAB3998108.1"/>
    </source>
</evidence>
<dbReference type="AlphaFoldDB" id="A0A7D9I5C7"/>
<accession>A0A7D9I5C7</accession>
<dbReference type="Proteomes" id="UP001152795">
    <property type="component" value="Unassembled WGS sequence"/>
</dbReference>
<feature type="region of interest" description="Disordered" evidence="1">
    <location>
        <begin position="1"/>
        <end position="77"/>
    </location>
</feature>
<dbReference type="InterPro" id="IPR012337">
    <property type="entry name" value="RNaseH-like_sf"/>
</dbReference>
<evidence type="ECO:0000259" key="2">
    <source>
        <dbReference type="Pfam" id="PF14291"/>
    </source>
</evidence>
<proteinExistence type="predicted"/>
<comment type="caution">
    <text evidence="3">The sequence shown here is derived from an EMBL/GenBank/DDBJ whole genome shotgun (WGS) entry which is preliminary data.</text>
</comment>
<reference evidence="3" key="1">
    <citation type="submission" date="2020-04" db="EMBL/GenBank/DDBJ databases">
        <authorList>
            <person name="Alioto T."/>
            <person name="Alioto T."/>
            <person name="Gomez Garrido J."/>
        </authorList>
    </citation>
    <scope>NUCLEOTIDE SEQUENCE</scope>
    <source>
        <strain evidence="3">A484AB</strain>
    </source>
</reference>
<gene>
    <name evidence="3" type="ORF">PACLA_8A000544</name>
</gene>
<dbReference type="OrthoDB" id="6778351at2759"/>
<dbReference type="Pfam" id="PF14291">
    <property type="entry name" value="DUF4371"/>
    <property type="match status" value="1"/>
</dbReference>
<dbReference type="PANTHER" id="PTHR45749">
    <property type="match status" value="1"/>
</dbReference>
<feature type="domain" description="DUF4371" evidence="2">
    <location>
        <begin position="164"/>
        <end position="367"/>
    </location>
</feature>
<protein>
    <submittedName>
        <fullName evidence="3">Zinc finger MYM-type 1-like</fullName>
    </submittedName>
</protein>
<organism evidence="3 4">
    <name type="scientific">Paramuricea clavata</name>
    <name type="common">Red gorgonian</name>
    <name type="synonym">Violescent sea-whip</name>
    <dbReference type="NCBI Taxonomy" id="317549"/>
    <lineage>
        <taxon>Eukaryota</taxon>
        <taxon>Metazoa</taxon>
        <taxon>Cnidaria</taxon>
        <taxon>Anthozoa</taxon>
        <taxon>Octocorallia</taxon>
        <taxon>Malacalcyonacea</taxon>
        <taxon>Plexauridae</taxon>
        <taxon>Paramuricea</taxon>
    </lineage>
</organism>
<dbReference type="PANTHER" id="PTHR45749:SF37">
    <property type="entry name" value="OS05G0311600 PROTEIN"/>
    <property type="match status" value="1"/>
</dbReference>
<sequence>MKRKYKSGSAKRAEKRRSIQIATQNTAPIASFFEKAENVESDAEDTPSTSSLADEAQLSTSNEGVDSGSMKKNAETSDDQLGLFNLVNEYPTDRRHFPSSIEEGDLKRLILSHGPCKPDGPFTVEDEQGNNNKLQNIILSTPQQEQNVPEIMALLFTNISKTILWKEGKTISDESQKQNQRETNLWVNVLRRVLGVILCLASLGLALRGHDEKVGEGLAQGGNFLGVVTLLSEFDTITNNAISLPKYATRYMSPQIQNELILTTSQLLRKSLVTEINKFPFWSIVLDTTSDINRVDQLSVIARWVKVQNENVTIKETFLGFISVTDGTAAGLVETTCKYVEDIGLDMEKLRGQVYDGASLMSGVHNGVQKLIKDRSSKPVPFIHCAAHNLNLVINNAVNSVVDNDNFFGVIQSIYVFFSSSINRSRDLQLLAVDSSLSLKKLCVTRWSSRVDSVHGVRDRFVDILKRLTVISLTSKDRKERDEAELQSKSVDLSAASRLLSISLSELRYLRNSWESVRMIANALAASWGIPIEFEKRRKRGVKQFFDELASDSRIEDSERAFKINVFYRTIDVAVTQIEVRFKGMQMVAEKFDFLFPRNFVKLEVAEIKVWPSNLLRVYGEDFDGDDLEREVRSFQVEFLDELKAEDVTSVSSILEIIYKARIASSLANCYCYS</sequence>
<dbReference type="EMBL" id="CACRXK020003267">
    <property type="protein sequence ID" value="CAB3998108.1"/>
    <property type="molecule type" value="Genomic_DNA"/>
</dbReference>
<dbReference type="SUPFAM" id="SSF53098">
    <property type="entry name" value="Ribonuclease H-like"/>
    <property type="match status" value="1"/>
</dbReference>
<name>A0A7D9I5C7_PARCT</name>
<keyword evidence="4" id="KW-1185">Reference proteome</keyword>
<feature type="compositionally biased region" description="Polar residues" evidence="1">
    <location>
        <begin position="46"/>
        <end position="64"/>
    </location>
</feature>